<accession>A0ABN8J8W3</accession>
<evidence type="ECO:0000313" key="2">
    <source>
        <dbReference type="Proteomes" id="UP000837857"/>
    </source>
</evidence>
<gene>
    <name evidence="1" type="ORF">IPOD504_LOCUS17433</name>
</gene>
<organism evidence="1 2">
    <name type="scientific">Iphiclides podalirius</name>
    <name type="common">scarce swallowtail</name>
    <dbReference type="NCBI Taxonomy" id="110791"/>
    <lineage>
        <taxon>Eukaryota</taxon>
        <taxon>Metazoa</taxon>
        <taxon>Ecdysozoa</taxon>
        <taxon>Arthropoda</taxon>
        <taxon>Hexapoda</taxon>
        <taxon>Insecta</taxon>
        <taxon>Pterygota</taxon>
        <taxon>Neoptera</taxon>
        <taxon>Endopterygota</taxon>
        <taxon>Lepidoptera</taxon>
        <taxon>Glossata</taxon>
        <taxon>Ditrysia</taxon>
        <taxon>Papilionoidea</taxon>
        <taxon>Papilionidae</taxon>
        <taxon>Papilioninae</taxon>
        <taxon>Iphiclides</taxon>
    </lineage>
</organism>
<evidence type="ECO:0000313" key="1">
    <source>
        <dbReference type="EMBL" id="CAH2076830.1"/>
    </source>
</evidence>
<name>A0ABN8J8W3_9NEOP</name>
<dbReference type="EMBL" id="OW152821">
    <property type="protein sequence ID" value="CAH2076830.1"/>
    <property type="molecule type" value="Genomic_DNA"/>
</dbReference>
<reference evidence="1" key="1">
    <citation type="submission" date="2022-03" db="EMBL/GenBank/DDBJ databases">
        <authorList>
            <person name="Martin H S."/>
        </authorList>
    </citation>
    <scope>NUCLEOTIDE SEQUENCE</scope>
</reference>
<dbReference type="Proteomes" id="UP000837857">
    <property type="component" value="Chromosome 9"/>
</dbReference>
<feature type="non-terminal residue" evidence="1">
    <location>
        <position position="1"/>
    </location>
</feature>
<proteinExistence type="predicted"/>
<keyword evidence="2" id="KW-1185">Reference proteome</keyword>
<sequence length="96" mass="10560">MEKIEHSCSPKWARDYKGFSQVPDRLETSSYRVTREQTGRVNLTTPGTTAASGRLRLVNNIIPITGPSEGPFPAVLTFANSVSVVNNPDIRRGWSA</sequence>
<protein>
    <submittedName>
        <fullName evidence="1">Uncharacterized protein</fullName>
    </submittedName>
</protein>